<dbReference type="KEGG" id="cle:Clole_1170"/>
<dbReference type="eggNOG" id="COG3858">
    <property type="taxonomic scope" value="Bacteria"/>
</dbReference>
<protein>
    <submittedName>
        <fullName evidence="3">Glycoside hydrolase family 18</fullName>
    </submittedName>
</protein>
<evidence type="ECO:0000313" key="4">
    <source>
        <dbReference type="Proteomes" id="UP000008467"/>
    </source>
</evidence>
<dbReference type="GO" id="GO:0005975">
    <property type="term" value="P:carbohydrate metabolic process"/>
    <property type="evidence" value="ECO:0007669"/>
    <property type="project" value="InterPro"/>
</dbReference>
<dbReference type="InterPro" id="IPR001119">
    <property type="entry name" value="SLH_dom"/>
</dbReference>
<dbReference type="PANTHER" id="PTHR46066:SF2">
    <property type="entry name" value="CHITINASE DOMAIN-CONTAINING PROTEIN 1"/>
    <property type="match status" value="1"/>
</dbReference>
<reference evidence="3 4" key="1">
    <citation type="journal article" date="2011" name="J. Bacteriol.">
        <title>Complete genome sequence of the cellulose-degrading bacterium Cellulosilyticum lentocellum.</title>
        <authorList>
            <consortium name="US DOE Joint Genome Institute"/>
            <person name="Miller D.A."/>
            <person name="Suen G."/>
            <person name="Bruce D."/>
            <person name="Copeland A."/>
            <person name="Cheng J.F."/>
            <person name="Detter C."/>
            <person name="Goodwin L.A."/>
            <person name="Han C.S."/>
            <person name="Hauser L.J."/>
            <person name="Land M.L."/>
            <person name="Lapidus A."/>
            <person name="Lucas S."/>
            <person name="Meincke L."/>
            <person name="Pitluck S."/>
            <person name="Tapia R."/>
            <person name="Teshima H."/>
            <person name="Woyke T."/>
            <person name="Fox B.G."/>
            <person name="Angert E.R."/>
            <person name="Currie C.R."/>
        </authorList>
    </citation>
    <scope>NUCLEOTIDE SEQUENCE [LARGE SCALE GENOMIC DNA]</scope>
    <source>
        <strain evidence="4">ATCC 49066 / DSM 5427 / NCIMB 11756 / RHM5</strain>
    </source>
</reference>
<dbReference type="InterPro" id="IPR017853">
    <property type="entry name" value="GH"/>
</dbReference>
<sequence>MRKYKKWLVSFLLGTFLVTTSYGGTVIQNPVMQKESFINRLQTLEVNYKETAQIKGNLTREEAAVYLVKALGLSGIAKDYEEQKLFKDVTTHQGEINLVKTLGLMNGTGSETFGPKIGLSVSAAESILSRLEALIKADMQFEHAFYAISSSSQMALIKNYDAISFGWSEVIVDANKQFSVVTDGIGDFKVPSGFEVPLDEAKANGVATYLMVYYEDQGGQIRELLNDSTRRAEMIRSLVNLTKKIEKDDIERGFDGLTIDFEQLRSADLKAPYVTFLKELKIALAAEGKSLMVAVQPTTYFKGYDYKGIGEVADRVILMAHDYGAKSLNVNEQKQGIVMTPMTPIDEVYATLREAATAVADKSKLVLQISFASTQWQMKNQEVIHTFAYTPTYTQIETRLNTPGTVSYYDEIAQNPYAIYEVDGVRNIIWYENTRSIEAKEDLAKLLGIRGISYWRLGTIPDSYLASINLY</sequence>
<keyword evidence="1" id="KW-0677">Repeat</keyword>
<proteinExistence type="predicted"/>
<dbReference type="Gene3D" id="3.10.50.10">
    <property type="match status" value="1"/>
</dbReference>
<dbReference type="RefSeq" id="WP_013656198.1">
    <property type="nucleotide sequence ID" value="NC_015275.1"/>
</dbReference>
<evidence type="ECO:0000256" key="1">
    <source>
        <dbReference type="ARBA" id="ARBA00022737"/>
    </source>
</evidence>
<dbReference type="EMBL" id="CP002582">
    <property type="protein sequence ID" value="ADZ82899.1"/>
    <property type="molecule type" value="Genomic_DNA"/>
</dbReference>
<dbReference type="PANTHER" id="PTHR46066">
    <property type="entry name" value="CHITINASE DOMAIN-CONTAINING PROTEIN 1 FAMILY MEMBER"/>
    <property type="match status" value="1"/>
</dbReference>
<accession>F2JSR5</accession>
<gene>
    <name evidence="3" type="ordered locus">Clole_1170</name>
</gene>
<evidence type="ECO:0000259" key="2">
    <source>
        <dbReference type="PROSITE" id="PS51910"/>
    </source>
</evidence>
<dbReference type="AlphaFoldDB" id="F2JSR5"/>
<dbReference type="GO" id="GO:0016787">
    <property type="term" value="F:hydrolase activity"/>
    <property type="evidence" value="ECO:0007669"/>
    <property type="project" value="UniProtKB-KW"/>
</dbReference>
<keyword evidence="4" id="KW-1185">Reference proteome</keyword>
<name>F2JSR5_CELLD</name>
<dbReference type="Gene3D" id="3.20.20.80">
    <property type="entry name" value="Glycosidases"/>
    <property type="match status" value="1"/>
</dbReference>
<dbReference type="SUPFAM" id="SSF51445">
    <property type="entry name" value="(Trans)glycosidases"/>
    <property type="match status" value="1"/>
</dbReference>
<organism evidence="3 4">
    <name type="scientific">Cellulosilyticum lentocellum (strain ATCC 49066 / DSM 5427 / NCIMB 11756 / RHM5)</name>
    <name type="common">Clostridium lentocellum</name>
    <dbReference type="NCBI Taxonomy" id="642492"/>
    <lineage>
        <taxon>Bacteria</taxon>
        <taxon>Bacillati</taxon>
        <taxon>Bacillota</taxon>
        <taxon>Clostridia</taxon>
        <taxon>Lachnospirales</taxon>
        <taxon>Cellulosilyticaceae</taxon>
        <taxon>Cellulosilyticum</taxon>
    </lineage>
</organism>
<dbReference type="HOGENOM" id="CLU_047970_0_0_9"/>
<dbReference type="InterPro" id="IPR029070">
    <property type="entry name" value="Chitinase_insertion_sf"/>
</dbReference>
<dbReference type="Proteomes" id="UP000008467">
    <property type="component" value="Chromosome"/>
</dbReference>
<dbReference type="InterPro" id="IPR011583">
    <property type="entry name" value="Chitinase_II/V-like_cat"/>
</dbReference>
<dbReference type="InterPro" id="IPR001223">
    <property type="entry name" value="Glyco_hydro18_cat"/>
</dbReference>
<keyword evidence="3" id="KW-0378">Hydrolase</keyword>
<evidence type="ECO:0000313" key="3">
    <source>
        <dbReference type="EMBL" id="ADZ82899.1"/>
    </source>
</evidence>
<dbReference type="GO" id="GO:0008061">
    <property type="term" value="F:chitin binding"/>
    <property type="evidence" value="ECO:0007669"/>
    <property type="project" value="InterPro"/>
</dbReference>
<feature type="domain" description="GH18" evidence="2">
    <location>
        <begin position="141"/>
        <end position="471"/>
    </location>
</feature>
<dbReference type="SMART" id="SM00636">
    <property type="entry name" value="Glyco_18"/>
    <property type="match status" value="1"/>
</dbReference>
<dbReference type="Pfam" id="PF00704">
    <property type="entry name" value="Glyco_hydro_18"/>
    <property type="match status" value="1"/>
</dbReference>
<dbReference type="Pfam" id="PF00395">
    <property type="entry name" value="SLH"/>
    <property type="match status" value="1"/>
</dbReference>
<dbReference type="PROSITE" id="PS51910">
    <property type="entry name" value="GH18_2"/>
    <property type="match status" value="1"/>
</dbReference>
<dbReference type="STRING" id="642492.Clole_1170"/>